<dbReference type="PANTHER" id="PTHR11706:SF33">
    <property type="entry name" value="NATURAL RESISTANCE-ASSOCIATED MACROPHAGE PROTEIN 2"/>
    <property type="match status" value="1"/>
</dbReference>
<dbReference type="GO" id="GO:0005886">
    <property type="term" value="C:plasma membrane"/>
    <property type="evidence" value="ECO:0007669"/>
    <property type="project" value="TreeGrafter"/>
</dbReference>
<name>A0A1J5PVB5_9ZZZZ</name>
<organism evidence="7">
    <name type="scientific">mine drainage metagenome</name>
    <dbReference type="NCBI Taxonomy" id="410659"/>
    <lineage>
        <taxon>unclassified sequences</taxon>
        <taxon>metagenomes</taxon>
        <taxon>ecological metagenomes</taxon>
    </lineage>
</organism>
<dbReference type="Pfam" id="PF01566">
    <property type="entry name" value="Nramp"/>
    <property type="match status" value="1"/>
</dbReference>
<evidence type="ECO:0000313" key="7">
    <source>
        <dbReference type="EMBL" id="OIQ75034.1"/>
    </source>
</evidence>
<protein>
    <submittedName>
        <fullName evidence="7">Divalent metal cation transporter MntH</fullName>
    </submittedName>
</protein>
<evidence type="ECO:0000256" key="5">
    <source>
        <dbReference type="ARBA" id="ARBA00023136"/>
    </source>
</evidence>
<dbReference type="NCBIfam" id="TIGR01197">
    <property type="entry name" value="nramp"/>
    <property type="match status" value="1"/>
</dbReference>
<feature type="transmembrane region" description="Helical" evidence="6">
    <location>
        <begin position="408"/>
        <end position="425"/>
    </location>
</feature>
<dbReference type="GO" id="GO:0034755">
    <property type="term" value="P:iron ion transmembrane transport"/>
    <property type="evidence" value="ECO:0007669"/>
    <property type="project" value="TreeGrafter"/>
</dbReference>
<feature type="transmembrane region" description="Helical" evidence="6">
    <location>
        <begin position="142"/>
        <end position="161"/>
    </location>
</feature>
<evidence type="ECO:0000256" key="2">
    <source>
        <dbReference type="ARBA" id="ARBA00022448"/>
    </source>
</evidence>
<evidence type="ECO:0000256" key="3">
    <source>
        <dbReference type="ARBA" id="ARBA00022692"/>
    </source>
</evidence>
<dbReference type="GO" id="GO:0015086">
    <property type="term" value="F:cadmium ion transmembrane transporter activity"/>
    <property type="evidence" value="ECO:0007669"/>
    <property type="project" value="TreeGrafter"/>
</dbReference>
<gene>
    <name evidence="7" type="primary">mntH_20</name>
    <name evidence="7" type="ORF">GALL_433010</name>
</gene>
<reference evidence="7" key="1">
    <citation type="submission" date="2016-10" db="EMBL/GenBank/DDBJ databases">
        <title>Sequence of Gallionella enrichment culture.</title>
        <authorList>
            <person name="Poehlein A."/>
            <person name="Muehling M."/>
            <person name="Daniel R."/>
        </authorList>
    </citation>
    <scope>NUCLEOTIDE SEQUENCE</scope>
</reference>
<feature type="transmembrane region" description="Helical" evidence="6">
    <location>
        <begin position="111"/>
        <end position="136"/>
    </location>
</feature>
<feature type="transmembrane region" description="Helical" evidence="6">
    <location>
        <begin position="168"/>
        <end position="190"/>
    </location>
</feature>
<dbReference type="InterPro" id="IPR001046">
    <property type="entry name" value="NRAMP_fam"/>
</dbReference>
<comment type="caution">
    <text evidence="7">The sequence shown here is derived from an EMBL/GenBank/DDBJ whole genome shotgun (WGS) entry which is preliminary data.</text>
</comment>
<evidence type="ECO:0000256" key="6">
    <source>
        <dbReference type="SAM" id="Phobius"/>
    </source>
</evidence>
<sequence>MSYAQAPTLDQRTTMAAQFALGPTGSGRGRWRRSLPFIGPAVVASVAYVDPGNFATNVQAGSAYGYTLLWVVLWANLAAILVQGLSAKLGIATGRNLPELIRERFPRPLVWFYWVQAEIVAMMTDLAEFLGAALALHLLFDLPMGISVLAAFAITMGILMLERRGFRPLELVVAGLVGVIALGYGLQLALGRRELGPIFRGTLLPSFGGSSEAVYLAVGILGATVMPHVIYLHSSLTQRRIQAPVERRPLLMRYAWKDVFLAMGLAGLINMAMLTVAAATFHQQGLHAGDLSEAYHTLTPILGAGAATVFALALLASGISSSVVGTMAGQVVMQGLVGFTIPLWVRRLLTSVPAVIVVMLGIDPTRTLVFSQVVLSFGIPFALVPLLLFTSDSALMGALVNRPALRRLGWLVTVLIIALNALLLWKLV</sequence>
<feature type="transmembrane region" description="Helical" evidence="6">
    <location>
        <begin position="213"/>
        <end position="233"/>
    </location>
</feature>
<dbReference type="PANTHER" id="PTHR11706">
    <property type="entry name" value="SOLUTE CARRIER PROTEIN FAMILY 11 MEMBER"/>
    <property type="match status" value="1"/>
</dbReference>
<keyword evidence="3 6" id="KW-0812">Transmembrane</keyword>
<dbReference type="NCBIfam" id="NF001923">
    <property type="entry name" value="PRK00701.1"/>
    <property type="match status" value="1"/>
</dbReference>
<evidence type="ECO:0000256" key="4">
    <source>
        <dbReference type="ARBA" id="ARBA00022989"/>
    </source>
</evidence>
<feature type="transmembrane region" description="Helical" evidence="6">
    <location>
        <begin position="68"/>
        <end position="91"/>
    </location>
</feature>
<evidence type="ECO:0000256" key="1">
    <source>
        <dbReference type="ARBA" id="ARBA00004141"/>
    </source>
</evidence>
<proteinExistence type="inferred from homology"/>
<comment type="subcellular location">
    <subcellularLocation>
        <location evidence="1">Membrane</location>
        <topology evidence="1">Multi-pass membrane protein</topology>
    </subcellularLocation>
</comment>
<feature type="transmembrane region" description="Helical" evidence="6">
    <location>
        <begin position="301"/>
        <end position="324"/>
    </location>
</feature>
<feature type="transmembrane region" description="Helical" evidence="6">
    <location>
        <begin position="254"/>
        <end position="281"/>
    </location>
</feature>
<feature type="transmembrane region" description="Helical" evidence="6">
    <location>
        <begin position="368"/>
        <end position="388"/>
    </location>
</feature>
<dbReference type="GO" id="GO:0005384">
    <property type="term" value="F:manganese ion transmembrane transporter activity"/>
    <property type="evidence" value="ECO:0007669"/>
    <property type="project" value="TreeGrafter"/>
</dbReference>
<accession>A0A1J5PVB5</accession>
<feature type="transmembrane region" description="Helical" evidence="6">
    <location>
        <begin position="336"/>
        <end position="362"/>
    </location>
</feature>
<dbReference type="AlphaFoldDB" id="A0A1J5PVB5"/>
<dbReference type="HAMAP" id="MF_00221">
    <property type="entry name" value="NRAMP"/>
    <property type="match status" value="1"/>
</dbReference>
<dbReference type="NCBIfam" id="NF037982">
    <property type="entry name" value="Nramp_1"/>
    <property type="match status" value="1"/>
</dbReference>
<keyword evidence="5 6" id="KW-0472">Membrane</keyword>
<dbReference type="EMBL" id="MLJW01002299">
    <property type="protein sequence ID" value="OIQ75034.1"/>
    <property type="molecule type" value="Genomic_DNA"/>
</dbReference>
<keyword evidence="2" id="KW-0813">Transport</keyword>
<keyword evidence="4 6" id="KW-1133">Transmembrane helix</keyword>
<dbReference type="PRINTS" id="PR00447">
    <property type="entry name" value="NATRESASSCMP"/>
</dbReference>